<sequence>MIEAYDIKKTDPLWKYSNPITAQNKTYSYLGSDATLYKSTREGKKYMVKNPQGRLIHFGQLGYEDFNKHKSRLRRRAYLNRATKITGDWKKDKYSPNNLSINILW</sequence>
<protein>
    <submittedName>
        <fullName evidence="1">Uncharacterized protein</fullName>
    </submittedName>
</protein>
<name>A0A0R5K4P1_9VIRU</name>
<gene>
    <name evidence="1" type="ORF">QLV_14</name>
</gene>
<organism evidence="1 2">
    <name type="scientific">Qinghai Lake virophage</name>
    <dbReference type="NCBI Taxonomy" id="1516115"/>
    <lineage>
        <taxon>Viruses</taxon>
        <taxon>Varidnaviria</taxon>
        <taxon>Bamfordvirae</taxon>
        <taxon>Preplasmiviricota</taxon>
        <taxon>Polisuviricotina</taxon>
        <taxon>Virophaviricetes</taxon>
        <taxon>Priklausovirales</taxon>
        <taxon>Omnilimnoviroviridae</taxon>
        <taxon>Panaquavirovirus</taxon>
        <taxon>Panaquavirovirus qinghaense</taxon>
    </lineage>
</organism>
<reference evidence="1 2" key="1">
    <citation type="submission" date="2014-05" db="EMBL/GenBank/DDBJ databases">
        <title>Virophage diversity revealed in metagenomes of freshwater ecosystems.</title>
        <authorList>
            <person name="Oh S."/>
        </authorList>
    </citation>
    <scope>NUCLEOTIDE SEQUENCE [LARGE SCALE GENOMIC DNA]</scope>
</reference>
<accession>A0A0R5K4P1</accession>
<dbReference type="Pfam" id="PF19058">
    <property type="entry name" value="DUF5754"/>
    <property type="match status" value="1"/>
</dbReference>
<dbReference type="InterPro" id="IPR043930">
    <property type="entry name" value="DUF5754"/>
</dbReference>
<dbReference type="EMBL" id="KJ854379">
    <property type="protein sequence ID" value="AIF72180.1"/>
    <property type="molecule type" value="Genomic_DNA"/>
</dbReference>
<evidence type="ECO:0000313" key="2">
    <source>
        <dbReference type="Proteomes" id="UP000247257"/>
    </source>
</evidence>
<dbReference type="Proteomes" id="UP000247257">
    <property type="component" value="Segment"/>
</dbReference>
<proteinExistence type="predicted"/>
<keyword evidence="2" id="KW-1185">Reference proteome</keyword>
<evidence type="ECO:0000313" key="1">
    <source>
        <dbReference type="EMBL" id="AIF72180.1"/>
    </source>
</evidence>